<evidence type="ECO:0000313" key="2">
    <source>
        <dbReference type="EMBL" id="SBV91374.1"/>
    </source>
</evidence>
<sequence>MISASGKIGRVVAFRLTPGEDILKGFAEACEKHNLNNGLILTGIGSLRTARFFNPIPLKDRKIGYGYGDPIVLTGPIELVSTSGMICKGDKGETLFHVHCNFSDQNGGGWGGHLIEGNTVLITADFVIGEVEGLNMGRRFDEDVELMIFNPQPV</sequence>
<dbReference type="InterPro" id="IPR005175">
    <property type="entry name" value="PPC_dom"/>
</dbReference>
<dbReference type="AlphaFoldDB" id="A0A212IW16"/>
<dbReference type="Pfam" id="PF03479">
    <property type="entry name" value="PCC"/>
    <property type="match status" value="1"/>
</dbReference>
<dbReference type="PANTHER" id="PTHR34988">
    <property type="entry name" value="PROTEIN, PUTATIVE-RELATED"/>
    <property type="match status" value="1"/>
</dbReference>
<dbReference type="PANTHER" id="PTHR34988:SF1">
    <property type="entry name" value="DNA-BINDING PROTEIN"/>
    <property type="match status" value="1"/>
</dbReference>
<name>A0A212IW16_9DELT</name>
<dbReference type="EMBL" id="FLUQ01000001">
    <property type="protein sequence ID" value="SBV91374.1"/>
    <property type="molecule type" value="Genomic_DNA"/>
</dbReference>
<reference evidence="2" key="1">
    <citation type="submission" date="2016-04" db="EMBL/GenBank/DDBJ databases">
        <authorList>
            <person name="Evans L.H."/>
            <person name="Alamgir A."/>
            <person name="Owens N."/>
            <person name="Weber N.D."/>
            <person name="Virtaneva K."/>
            <person name="Barbian K."/>
            <person name="Babar A."/>
            <person name="Rosenke K."/>
        </authorList>
    </citation>
    <scope>NUCLEOTIDE SEQUENCE</scope>
    <source>
        <strain evidence="2">86</strain>
    </source>
</reference>
<evidence type="ECO:0000259" key="1">
    <source>
        <dbReference type="PROSITE" id="PS51742"/>
    </source>
</evidence>
<dbReference type="PROSITE" id="PS51742">
    <property type="entry name" value="PPC"/>
    <property type="match status" value="1"/>
</dbReference>
<feature type="domain" description="PPC" evidence="1">
    <location>
        <begin position="6"/>
        <end position="152"/>
    </location>
</feature>
<organism evidence="2">
    <name type="scientific">uncultured delta proteobacterium</name>
    <dbReference type="NCBI Taxonomy" id="34034"/>
    <lineage>
        <taxon>Bacteria</taxon>
        <taxon>Deltaproteobacteria</taxon>
        <taxon>environmental samples</taxon>
    </lineage>
</organism>
<proteinExistence type="predicted"/>
<gene>
    <name evidence="2" type="ORF">KL86DPRO_10180</name>
</gene>
<accession>A0A212IW16</accession>
<dbReference type="SUPFAM" id="SSF117856">
    <property type="entry name" value="AF0104/ALDC/Ptd012-like"/>
    <property type="match status" value="1"/>
</dbReference>
<protein>
    <recommendedName>
        <fullName evidence="1">PPC domain-containing protein</fullName>
    </recommendedName>
</protein>
<dbReference type="Gene3D" id="3.30.1330.80">
    <property type="entry name" value="Hypothetical protein, similar to alpha- acetolactate decarboxylase, domain 2"/>
    <property type="match status" value="1"/>
</dbReference>
<dbReference type="CDD" id="cd11378">
    <property type="entry name" value="DUF296"/>
    <property type="match status" value="1"/>
</dbReference>